<dbReference type="InterPro" id="IPR018202">
    <property type="entry name" value="Ser_caboxypep_ser_AS"/>
</dbReference>
<dbReference type="FunFam" id="3.40.50.1820:FF:000335">
    <property type="entry name" value="Carboxypeptidase"/>
    <property type="match status" value="1"/>
</dbReference>
<evidence type="ECO:0000256" key="7">
    <source>
        <dbReference type="RuleBase" id="RU361156"/>
    </source>
</evidence>
<feature type="chain" id="PRO_5005120746" description="Carboxypeptidase" evidence="7">
    <location>
        <begin position="25"/>
        <end position="493"/>
    </location>
</feature>
<dbReference type="GO" id="GO:1904715">
    <property type="term" value="P:negative regulation of chaperone-mediated autophagy"/>
    <property type="evidence" value="ECO:0007669"/>
    <property type="project" value="UniProtKB-ARBA"/>
</dbReference>
<dbReference type="PANTHER" id="PTHR11802">
    <property type="entry name" value="SERINE PROTEASE FAMILY S10 SERINE CARBOXYPEPTIDASE"/>
    <property type="match status" value="1"/>
</dbReference>
<sequence length="493" mass="56034">MKIFINSGNILLLLLLFIISLSSSAPDLDLVTSLPGINFKPIFKHYSGFLKASDKRYFHYWYTEAQSNPQTAPFILWLTGGPGCSSIGALIEELGPFHVSNYGNTVYENPYSWNKIGNVLFLSSPAGVGYSFSTNGNITTNDDDVARDNYNALIYFLKYKFPELQGRDFFVTGESYGGVYIPTLSSLLVDDNSGLFNFKGMAIGNGMYNFPNNYNTMVSLFYYRGFMRQQLYDKVANKCCNGNPYNCDYFSHLKKPGTECRTLILHQLNSEDGLNTYNNYYQCYTDSSTGLRKKFIKRQFLRMIGVNDKEYSSIFSSTTYPLPLCAQSSNTEIYMNRKDVRSALNIPSILPYWTDCSDAVGEAYQITHYDMTPEFNKILKAKKRVLIYNGDVDSACNVIMNEQFINNLNLTVIGNDKLVTSNWYYADDIPNIAGNYIKYQEGLDFLTVHSSGHFVPTDKPREALQMLYNFIYQNDYSKPVPFGTSKQPTLDSM</sequence>
<keyword evidence="6" id="KW-0325">Glycoprotein</keyword>
<dbReference type="PRINTS" id="PR00724">
    <property type="entry name" value="CRBOXYPTASEC"/>
</dbReference>
<dbReference type="SUPFAM" id="SSF53474">
    <property type="entry name" value="alpha/beta-Hydrolases"/>
    <property type="match status" value="1"/>
</dbReference>
<keyword evidence="8" id="KW-1185">Reference proteome</keyword>
<dbReference type="GO" id="GO:0031647">
    <property type="term" value="P:regulation of protein stability"/>
    <property type="evidence" value="ECO:0007669"/>
    <property type="project" value="UniProtKB-ARBA"/>
</dbReference>
<protein>
    <recommendedName>
        <fullName evidence="7">Carboxypeptidase</fullName>
        <ecNumber evidence="7">3.4.16.-</ecNumber>
    </recommendedName>
</protein>
<dbReference type="GO" id="GO:0004185">
    <property type="term" value="F:serine-type carboxypeptidase activity"/>
    <property type="evidence" value="ECO:0007669"/>
    <property type="project" value="UniProtKB-UniRule"/>
</dbReference>
<reference evidence="9" key="2">
    <citation type="submission" date="2015-08" db="UniProtKB">
        <authorList>
            <consortium name="WormBaseParasite"/>
        </authorList>
    </citation>
    <scope>IDENTIFICATION</scope>
</reference>
<dbReference type="GO" id="GO:0006508">
    <property type="term" value="P:proteolysis"/>
    <property type="evidence" value="ECO:0007669"/>
    <property type="project" value="UniProtKB-KW"/>
</dbReference>
<keyword evidence="5 7" id="KW-0378">Hydrolase</keyword>
<proteinExistence type="inferred from homology"/>
<dbReference type="Gene3D" id="3.40.50.1820">
    <property type="entry name" value="alpha/beta hydrolase"/>
    <property type="match status" value="1"/>
</dbReference>
<dbReference type="InterPro" id="IPR029058">
    <property type="entry name" value="AB_hydrolase_fold"/>
</dbReference>
<dbReference type="WBParaSite" id="SVE_0106100.1">
    <property type="protein sequence ID" value="SVE_0106100.1"/>
    <property type="gene ID" value="SVE_0106100"/>
</dbReference>
<dbReference type="InterPro" id="IPR001563">
    <property type="entry name" value="Peptidase_S10"/>
</dbReference>
<dbReference type="FunFam" id="3.40.50.12670:FF:000002">
    <property type="entry name" value="Carboxypeptidase"/>
    <property type="match status" value="1"/>
</dbReference>
<dbReference type="STRING" id="75913.A0A0K0EX07"/>
<evidence type="ECO:0000256" key="2">
    <source>
        <dbReference type="ARBA" id="ARBA00022645"/>
    </source>
</evidence>
<keyword evidence="4 7" id="KW-0732">Signal</keyword>
<dbReference type="PROSITE" id="PS00131">
    <property type="entry name" value="CARBOXYPEPT_SER_SER"/>
    <property type="match status" value="1"/>
</dbReference>
<organism evidence="8 9">
    <name type="scientific">Strongyloides venezuelensis</name>
    <name type="common">Threadworm</name>
    <dbReference type="NCBI Taxonomy" id="75913"/>
    <lineage>
        <taxon>Eukaryota</taxon>
        <taxon>Metazoa</taxon>
        <taxon>Ecdysozoa</taxon>
        <taxon>Nematoda</taxon>
        <taxon>Chromadorea</taxon>
        <taxon>Rhabditida</taxon>
        <taxon>Tylenchina</taxon>
        <taxon>Panagrolaimomorpha</taxon>
        <taxon>Strongyloidoidea</taxon>
        <taxon>Strongyloididae</taxon>
        <taxon>Strongyloides</taxon>
    </lineage>
</organism>
<keyword evidence="2 7" id="KW-0121">Carboxypeptidase</keyword>
<evidence type="ECO:0000313" key="9">
    <source>
        <dbReference type="WBParaSite" id="SVE_0106100.1"/>
    </source>
</evidence>
<reference evidence="8" key="1">
    <citation type="submission" date="2014-07" db="EMBL/GenBank/DDBJ databases">
        <authorList>
            <person name="Martin A.A"/>
            <person name="De Silva N."/>
        </authorList>
    </citation>
    <scope>NUCLEOTIDE SEQUENCE</scope>
</reference>
<comment type="similarity">
    <text evidence="1 7">Belongs to the peptidase S10 family.</text>
</comment>
<keyword evidence="3 7" id="KW-0645">Protease</keyword>
<dbReference type="Pfam" id="PF00450">
    <property type="entry name" value="Peptidase_S10"/>
    <property type="match status" value="1"/>
</dbReference>
<dbReference type="AlphaFoldDB" id="A0A0K0EX07"/>
<name>A0A0K0EX07_STRVS</name>
<evidence type="ECO:0000256" key="3">
    <source>
        <dbReference type="ARBA" id="ARBA00022670"/>
    </source>
</evidence>
<evidence type="ECO:0000256" key="6">
    <source>
        <dbReference type="ARBA" id="ARBA00023180"/>
    </source>
</evidence>
<evidence type="ECO:0000313" key="8">
    <source>
        <dbReference type="Proteomes" id="UP000035680"/>
    </source>
</evidence>
<evidence type="ECO:0000256" key="4">
    <source>
        <dbReference type="ARBA" id="ARBA00022729"/>
    </source>
</evidence>
<dbReference type="EC" id="3.4.16.-" evidence="7"/>
<evidence type="ECO:0000256" key="5">
    <source>
        <dbReference type="ARBA" id="ARBA00022801"/>
    </source>
</evidence>
<dbReference type="PROSITE" id="PS00560">
    <property type="entry name" value="CARBOXYPEPT_SER_HIS"/>
    <property type="match status" value="1"/>
</dbReference>
<dbReference type="PANTHER" id="PTHR11802:SF113">
    <property type="entry name" value="SERINE CARBOXYPEPTIDASE CTSA-4.1"/>
    <property type="match status" value="1"/>
</dbReference>
<accession>A0A0K0EX07</accession>
<feature type="signal peptide" evidence="7">
    <location>
        <begin position="1"/>
        <end position="24"/>
    </location>
</feature>
<dbReference type="InterPro" id="IPR033124">
    <property type="entry name" value="Ser_caboxypep_his_AS"/>
</dbReference>
<evidence type="ECO:0000256" key="1">
    <source>
        <dbReference type="ARBA" id="ARBA00009431"/>
    </source>
</evidence>
<dbReference type="Proteomes" id="UP000035680">
    <property type="component" value="Unassembled WGS sequence"/>
</dbReference>